<comment type="caution">
    <text evidence="9">The sequence shown here is derived from an EMBL/GenBank/DDBJ whole genome shotgun (WGS) entry which is preliminary data.</text>
</comment>
<dbReference type="PROSITE" id="PS50109">
    <property type="entry name" value="HIS_KIN"/>
    <property type="match status" value="1"/>
</dbReference>
<protein>
    <recommendedName>
        <fullName evidence="2">histidine kinase</fullName>
        <ecNumber evidence="2">2.7.13.3</ecNumber>
    </recommendedName>
</protein>
<keyword evidence="4 9" id="KW-0808">Transferase</keyword>
<evidence type="ECO:0000313" key="10">
    <source>
        <dbReference type="Proteomes" id="UP001196661"/>
    </source>
</evidence>
<accession>A0ABS5Y4M7</accession>
<keyword evidence="10" id="KW-1185">Reference proteome</keyword>
<evidence type="ECO:0000256" key="5">
    <source>
        <dbReference type="ARBA" id="ARBA00023012"/>
    </source>
</evidence>
<dbReference type="Pfam" id="PF00072">
    <property type="entry name" value="Response_reg"/>
    <property type="match status" value="1"/>
</dbReference>
<evidence type="ECO:0000256" key="3">
    <source>
        <dbReference type="ARBA" id="ARBA00022553"/>
    </source>
</evidence>
<sequence>MLDGANILVVDDTPANLEVVTDTLVSRGYNVSTAISGERALTRLQKYIPHLILLDVQMPGIDGFETCRKIKENPDIAHIPIIFITALTDVDSITQGFNLGAVDYISKPFKEPELLARVKNHLSLQALNHTLEEKVSLRTVELQNALHQLERSKLQLVQQEKMSALGQLVAGVAHEINNPINFIHGNLSHVQDYVHSVLALLSVESQAPGKSAAAHTDGDLDIEFIKTDLPKILDSMKMGTDRIRQIVLSLRNFTRIDESEFKTVDIHEGMNSTLLILQHRLKKKLERPAIDVIREYGSLPSVECYPGQLNQVFMNILANAIDALEEASAKKTFHDIEQAPNRITIKTAKVDQEWIQITIKDNGIGMPESIRNRMFEPFFTTKNVGQGTGMGMPISYQIIHETHGGQIDCISNPDQGTEFVIRIPLRQSCPLPQP</sequence>
<keyword evidence="4 9" id="KW-0418">Kinase</keyword>
<dbReference type="InterPro" id="IPR003594">
    <property type="entry name" value="HATPase_dom"/>
</dbReference>
<evidence type="ECO:0000256" key="1">
    <source>
        <dbReference type="ARBA" id="ARBA00000085"/>
    </source>
</evidence>
<dbReference type="Gene3D" id="3.30.565.10">
    <property type="entry name" value="Histidine kinase-like ATPase, C-terminal domain"/>
    <property type="match status" value="1"/>
</dbReference>
<evidence type="ECO:0000313" key="9">
    <source>
        <dbReference type="EMBL" id="MBT9312795.1"/>
    </source>
</evidence>
<dbReference type="EC" id="2.7.13.3" evidence="2"/>
<dbReference type="GO" id="GO:0016301">
    <property type="term" value="F:kinase activity"/>
    <property type="evidence" value="ECO:0007669"/>
    <property type="project" value="UniProtKB-KW"/>
</dbReference>
<evidence type="ECO:0000259" key="8">
    <source>
        <dbReference type="PROSITE" id="PS50110"/>
    </source>
</evidence>
<feature type="modified residue" description="4-aspartylphosphate" evidence="6">
    <location>
        <position position="55"/>
    </location>
</feature>
<dbReference type="EMBL" id="JADOER010000010">
    <property type="protein sequence ID" value="MBT9312795.1"/>
    <property type="molecule type" value="Genomic_DNA"/>
</dbReference>
<dbReference type="InterPro" id="IPR004358">
    <property type="entry name" value="Sig_transdc_His_kin-like_C"/>
</dbReference>
<reference evidence="9 10" key="1">
    <citation type="journal article" date="2021" name="Mar. Drugs">
        <title>Genome Reduction and Secondary Metabolism of the Marine Sponge-Associated Cyanobacterium Leptothoe.</title>
        <authorList>
            <person name="Konstantinou D."/>
            <person name="Popin R.V."/>
            <person name="Fewer D.P."/>
            <person name="Sivonen K."/>
            <person name="Gkelis S."/>
        </authorList>
    </citation>
    <scope>NUCLEOTIDE SEQUENCE [LARGE SCALE GENOMIC DNA]</scope>
    <source>
        <strain evidence="9 10">TAU-MAC 1615</strain>
    </source>
</reference>
<comment type="catalytic activity">
    <reaction evidence="1">
        <text>ATP + protein L-histidine = ADP + protein N-phospho-L-histidine.</text>
        <dbReference type="EC" id="2.7.13.3"/>
    </reaction>
</comment>
<dbReference type="RefSeq" id="WP_215618701.1">
    <property type="nucleotide sequence ID" value="NZ_JADOER010000010.1"/>
</dbReference>
<dbReference type="SMART" id="SM00387">
    <property type="entry name" value="HATPase_c"/>
    <property type="match status" value="1"/>
</dbReference>
<name>A0ABS5Y4M7_9CYAN</name>
<dbReference type="PROSITE" id="PS50110">
    <property type="entry name" value="RESPONSE_REGULATORY"/>
    <property type="match status" value="1"/>
</dbReference>
<dbReference type="PANTHER" id="PTHR43547:SF2">
    <property type="entry name" value="HYBRID SIGNAL TRANSDUCTION HISTIDINE KINASE C"/>
    <property type="match status" value="1"/>
</dbReference>
<evidence type="ECO:0000256" key="2">
    <source>
        <dbReference type="ARBA" id="ARBA00012438"/>
    </source>
</evidence>
<proteinExistence type="predicted"/>
<keyword evidence="5" id="KW-0902">Two-component regulatory system</keyword>
<dbReference type="SUPFAM" id="SSF52172">
    <property type="entry name" value="CheY-like"/>
    <property type="match status" value="1"/>
</dbReference>
<dbReference type="Gene3D" id="3.40.50.2300">
    <property type="match status" value="1"/>
</dbReference>
<feature type="domain" description="Histidine kinase" evidence="7">
    <location>
        <begin position="171"/>
        <end position="427"/>
    </location>
</feature>
<keyword evidence="3 6" id="KW-0597">Phosphoprotein</keyword>
<dbReference type="PRINTS" id="PR00344">
    <property type="entry name" value="BCTRLSENSOR"/>
</dbReference>
<dbReference type="CDD" id="cd00082">
    <property type="entry name" value="HisKA"/>
    <property type="match status" value="1"/>
</dbReference>
<dbReference type="Gene3D" id="1.10.287.130">
    <property type="match status" value="1"/>
</dbReference>
<organism evidence="9 10">
    <name type="scientific">Leptothoe kymatousa TAU-MAC 1615</name>
    <dbReference type="NCBI Taxonomy" id="2364775"/>
    <lineage>
        <taxon>Bacteria</taxon>
        <taxon>Bacillati</taxon>
        <taxon>Cyanobacteriota</taxon>
        <taxon>Cyanophyceae</taxon>
        <taxon>Nodosilineales</taxon>
        <taxon>Cymatolegaceae</taxon>
        <taxon>Leptothoe</taxon>
        <taxon>Leptothoe kymatousa</taxon>
    </lineage>
</organism>
<dbReference type="InterPro" id="IPR003661">
    <property type="entry name" value="HisK_dim/P_dom"/>
</dbReference>
<dbReference type="SMART" id="SM00448">
    <property type="entry name" value="REC"/>
    <property type="match status" value="1"/>
</dbReference>
<dbReference type="PANTHER" id="PTHR43547">
    <property type="entry name" value="TWO-COMPONENT HISTIDINE KINASE"/>
    <property type="match status" value="1"/>
</dbReference>
<dbReference type="SUPFAM" id="SSF47384">
    <property type="entry name" value="Homodimeric domain of signal transducing histidine kinase"/>
    <property type="match status" value="1"/>
</dbReference>
<dbReference type="InterPro" id="IPR001789">
    <property type="entry name" value="Sig_transdc_resp-reg_receiver"/>
</dbReference>
<evidence type="ECO:0000256" key="6">
    <source>
        <dbReference type="PROSITE-ProRule" id="PRU00169"/>
    </source>
</evidence>
<gene>
    <name evidence="9" type="ORF">IXB28_11300</name>
</gene>
<dbReference type="InterPro" id="IPR036890">
    <property type="entry name" value="HATPase_C_sf"/>
</dbReference>
<dbReference type="InterPro" id="IPR036097">
    <property type="entry name" value="HisK_dim/P_sf"/>
</dbReference>
<dbReference type="InterPro" id="IPR011006">
    <property type="entry name" value="CheY-like_superfamily"/>
</dbReference>
<dbReference type="Pfam" id="PF02518">
    <property type="entry name" value="HATPase_c"/>
    <property type="match status" value="1"/>
</dbReference>
<dbReference type="InterPro" id="IPR005467">
    <property type="entry name" value="His_kinase_dom"/>
</dbReference>
<dbReference type="Proteomes" id="UP001196661">
    <property type="component" value="Unassembled WGS sequence"/>
</dbReference>
<feature type="domain" description="Response regulatory" evidence="8">
    <location>
        <begin position="6"/>
        <end position="122"/>
    </location>
</feature>
<dbReference type="SUPFAM" id="SSF55874">
    <property type="entry name" value="ATPase domain of HSP90 chaperone/DNA topoisomerase II/histidine kinase"/>
    <property type="match status" value="1"/>
</dbReference>
<evidence type="ECO:0000259" key="7">
    <source>
        <dbReference type="PROSITE" id="PS50109"/>
    </source>
</evidence>
<dbReference type="CDD" id="cd19920">
    <property type="entry name" value="REC_PA4781-like"/>
    <property type="match status" value="1"/>
</dbReference>
<dbReference type="SMART" id="SM00388">
    <property type="entry name" value="HisKA"/>
    <property type="match status" value="1"/>
</dbReference>
<evidence type="ECO:0000256" key="4">
    <source>
        <dbReference type="ARBA" id="ARBA00022777"/>
    </source>
</evidence>